<evidence type="ECO:0000313" key="1">
    <source>
        <dbReference type="EMBL" id="EXI78307.1"/>
    </source>
</evidence>
<gene>
    <name evidence="1" type="ORF">AW10_03151</name>
</gene>
<sequence>MGRLKSWLLPFCSGRPVEIRWTSRVAQRISSAKAGTPCTEGSKELHPTPRAAEVNCADLAGVSFGRLLGLVVQQLVEGCKTANHLVETGIHGQKQEQLLDLVS</sequence>
<accession>A0A011PMP3</accession>
<reference evidence="1 2" key="1">
    <citation type="submission" date="2014-02" db="EMBL/GenBank/DDBJ databases">
        <title>Expanding our view of genomic diversity in Candidatus Accumulibacter clades.</title>
        <authorList>
            <person name="Skennerton C.T."/>
            <person name="Barr J.J."/>
            <person name="Slater F.R."/>
            <person name="Bond P.L."/>
            <person name="Tyson G.W."/>
        </authorList>
    </citation>
    <scope>NUCLEOTIDE SEQUENCE [LARGE SCALE GENOMIC DNA]</scope>
    <source>
        <strain evidence="2">BA-92</strain>
    </source>
</reference>
<protein>
    <submittedName>
        <fullName evidence="1">Uncharacterized protein</fullName>
    </submittedName>
</protein>
<dbReference type="AlphaFoldDB" id="A0A011PMP3"/>
<name>A0A011PMP3_9PROT</name>
<organism evidence="1 2">
    <name type="scientific">Candidatus Accumulibacter appositus</name>
    <dbReference type="NCBI Taxonomy" id="1454003"/>
    <lineage>
        <taxon>Bacteria</taxon>
        <taxon>Pseudomonadati</taxon>
        <taxon>Pseudomonadota</taxon>
        <taxon>Betaproteobacteria</taxon>
        <taxon>Candidatus Accumulibacter</taxon>
    </lineage>
</organism>
<dbReference type="Proteomes" id="UP000021816">
    <property type="component" value="Unassembled WGS sequence"/>
</dbReference>
<dbReference type="EMBL" id="JEMX01000075">
    <property type="protein sequence ID" value="EXI78307.1"/>
    <property type="molecule type" value="Genomic_DNA"/>
</dbReference>
<comment type="caution">
    <text evidence="1">The sequence shown here is derived from an EMBL/GenBank/DDBJ whole genome shotgun (WGS) entry which is preliminary data.</text>
</comment>
<evidence type="ECO:0000313" key="2">
    <source>
        <dbReference type="Proteomes" id="UP000021816"/>
    </source>
</evidence>
<proteinExistence type="predicted"/>